<accession>A0ABR0KCJ9</accession>
<dbReference type="PANTHER" id="PTHR44051">
    <property type="entry name" value="GLUTATHIONE S-TRANSFERASE-RELATED"/>
    <property type="match status" value="1"/>
</dbReference>
<dbReference type="CDD" id="cd03046">
    <property type="entry name" value="GST_N_GTT1_like"/>
    <property type="match status" value="1"/>
</dbReference>
<dbReference type="SFLD" id="SFLDS00019">
    <property type="entry name" value="Glutathione_Transferase_(cytos"/>
    <property type="match status" value="1"/>
</dbReference>
<organism evidence="5 6">
    <name type="scientific">Lithohypha guttulata</name>
    <dbReference type="NCBI Taxonomy" id="1690604"/>
    <lineage>
        <taxon>Eukaryota</taxon>
        <taxon>Fungi</taxon>
        <taxon>Dikarya</taxon>
        <taxon>Ascomycota</taxon>
        <taxon>Pezizomycotina</taxon>
        <taxon>Eurotiomycetes</taxon>
        <taxon>Chaetothyriomycetidae</taxon>
        <taxon>Chaetothyriales</taxon>
        <taxon>Trichomeriaceae</taxon>
        <taxon>Lithohypha</taxon>
    </lineage>
</organism>
<dbReference type="EMBL" id="JAVRRG010000042">
    <property type="protein sequence ID" value="KAK5093476.1"/>
    <property type="molecule type" value="Genomic_DNA"/>
</dbReference>
<evidence type="ECO:0000256" key="2">
    <source>
        <dbReference type="RuleBase" id="RU003494"/>
    </source>
</evidence>
<dbReference type="Gene3D" id="3.40.30.10">
    <property type="entry name" value="Glutaredoxin"/>
    <property type="match status" value="1"/>
</dbReference>
<comment type="caution">
    <text evidence="5">The sequence shown here is derived from an EMBL/GenBank/DDBJ whole genome shotgun (WGS) entry which is preliminary data.</text>
</comment>
<dbReference type="PROSITE" id="PS50405">
    <property type="entry name" value="GST_CTER"/>
    <property type="match status" value="1"/>
</dbReference>
<evidence type="ECO:0000259" key="4">
    <source>
        <dbReference type="PROSITE" id="PS50405"/>
    </source>
</evidence>
<proteinExistence type="inferred from homology"/>
<dbReference type="Proteomes" id="UP001345013">
    <property type="component" value="Unassembled WGS sequence"/>
</dbReference>
<dbReference type="Gene3D" id="1.20.1050.10">
    <property type="match status" value="1"/>
</dbReference>
<dbReference type="InterPro" id="IPR004045">
    <property type="entry name" value="Glutathione_S-Trfase_N"/>
</dbReference>
<dbReference type="SUPFAM" id="SSF47616">
    <property type="entry name" value="GST C-terminal domain-like"/>
    <property type="match status" value="1"/>
</dbReference>
<dbReference type="InterPro" id="IPR010987">
    <property type="entry name" value="Glutathione-S-Trfase_C-like"/>
</dbReference>
<feature type="domain" description="GST N-terminal" evidence="3">
    <location>
        <begin position="4"/>
        <end position="94"/>
    </location>
</feature>
<dbReference type="InterPro" id="IPR040079">
    <property type="entry name" value="Glutathione_S-Trfase"/>
</dbReference>
<dbReference type="PROSITE" id="PS50404">
    <property type="entry name" value="GST_NTER"/>
    <property type="match status" value="1"/>
</dbReference>
<evidence type="ECO:0000256" key="1">
    <source>
        <dbReference type="ARBA" id="ARBA00007409"/>
    </source>
</evidence>
<reference evidence="5 6" key="1">
    <citation type="submission" date="2023-08" db="EMBL/GenBank/DDBJ databases">
        <title>Black Yeasts Isolated from many extreme environments.</title>
        <authorList>
            <person name="Coleine C."/>
            <person name="Stajich J.E."/>
            <person name="Selbmann L."/>
        </authorList>
    </citation>
    <scope>NUCLEOTIDE SEQUENCE [LARGE SCALE GENOMIC DNA]</scope>
    <source>
        <strain evidence="5 6">CCFEE 5885</strain>
    </source>
</reference>
<dbReference type="Pfam" id="PF00043">
    <property type="entry name" value="GST_C"/>
    <property type="match status" value="1"/>
</dbReference>
<gene>
    <name evidence="5" type="ORF">LTR24_004187</name>
</gene>
<evidence type="ECO:0000259" key="3">
    <source>
        <dbReference type="PROSITE" id="PS50404"/>
    </source>
</evidence>
<dbReference type="PANTHER" id="PTHR44051:SF9">
    <property type="entry name" value="GLUTATHIONE S-TRANSFERASE 1"/>
    <property type="match status" value="1"/>
</dbReference>
<dbReference type="Pfam" id="PF02798">
    <property type="entry name" value="GST_N"/>
    <property type="match status" value="1"/>
</dbReference>
<dbReference type="InterPro" id="IPR004046">
    <property type="entry name" value="GST_C"/>
</dbReference>
<name>A0ABR0KCJ9_9EURO</name>
<sequence>MSSQPAITVYFLGASRAIRIPWLLEELNVPYTLETSQRNPAGVSPQDFKDKIPAPLKKSPTILVKGGASDGTDLVVQESGAIVEYLVESFDKAGKLLPRDVAERCRAFEWLHAAEGTFMLHALAILYARWKIPEAAREYLAEMEQGMSTNVLNDFMWIEGALTEQKRKGSEFLVGSELSVADLMMGFSVEFILERKLGTERGGWPETEAWLGRMMGRGAYQRAVERSGYTLDSKGQFRT</sequence>
<comment type="similarity">
    <text evidence="1 2">Belongs to the GST superfamily.</text>
</comment>
<dbReference type="InterPro" id="IPR036282">
    <property type="entry name" value="Glutathione-S-Trfase_C_sf"/>
</dbReference>
<dbReference type="SFLD" id="SFLDG00358">
    <property type="entry name" value="Main_(cytGST)"/>
    <property type="match status" value="1"/>
</dbReference>
<dbReference type="SUPFAM" id="SSF52833">
    <property type="entry name" value="Thioredoxin-like"/>
    <property type="match status" value="1"/>
</dbReference>
<protein>
    <recommendedName>
        <fullName evidence="7">Glutathione S-transferase</fullName>
    </recommendedName>
</protein>
<evidence type="ECO:0008006" key="7">
    <source>
        <dbReference type="Google" id="ProtNLM"/>
    </source>
</evidence>
<evidence type="ECO:0000313" key="6">
    <source>
        <dbReference type="Proteomes" id="UP001345013"/>
    </source>
</evidence>
<keyword evidence="6" id="KW-1185">Reference proteome</keyword>
<evidence type="ECO:0000313" key="5">
    <source>
        <dbReference type="EMBL" id="KAK5093476.1"/>
    </source>
</evidence>
<dbReference type="InterPro" id="IPR036249">
    <property type="entry name" value="Thioredoxin-like_sf"/>
</dbReference>
<feature type="domain" description="GST C-terminal" evidence="4">
    <location>
        <begin position="100"/>
        <end position="239"/>
    </location>
</feature>